<sequence>MTAPATPDRHLHLPAPAPYEGPERCRACAGARITGMQVTWLPEQQAPRVLVVDVLCPVCDGCGRATHDGCRPDEHADQDAWRDSMDDGEDDHDEPRCYSCHGLRWHPVLAWANGGADMFTLRMPCGCATDLLEEVPAP</sequence>
<reference evidence="2 3" key="1">
    <citation type="submission" date="2020-03" db="EMBL/GenBank/DDBJ databases">
        <title>WGS of actinomycetes isolated from Thailand.</title>
        <authorList>
            <person name="Thawai C."/>
        </authorList>
    </citation>
    <scope>NUCLEOTIDE SEQUENCE [LARGE SCALE GENOMIC DNA]</scope>
    <source>
        <strain evidence="2 3">HSS6-12</strain>
    </source>
</reference>
<keyword evidence="3" id="KW-1185">Reference proteome</keyword>
<evidence type="ECO:0000256" key="1">
    <source>
        <dbReference type="SAM" id="MobiDB-lite"/>
    </source>
</evidence>
<organism evidence="2 3">
    <name type="scientific">Micromonospora thermarum</name>
    <dbReference type="NCBI Taxonomy" id="2720024"/>
    <lineage>
        <taxon>Bacteria</taxon>
        <taxon>Bacillati</taxon>
        <taxon>Actinomycetota</taxon>
        <taxon>Actinomycetes</taxon>
        <taxon>Micromonosporales</taxon>
        <taxon>Micromonosporaceae</taxon>
        <taxon>Micromonospora</taxon>
    </lineage>
</organism>
<evidence type="ECO:0000313" key="3">
    <source>
        <dbReference type="Proteomes" id="UP000783871"/>
    </source>
</evidence>
<evidence type="ECO:0000313" key="2">
    <source>
        <dbReference type="EMBL" id="NJP33712.1"/>
    </source>
</evidence>
<name>A0ABX0Z8Z9_9ACTN</name>
<dbReference type="RefSeq" id="WP_168002081.1">
    <property type="nucleotide sequence ID" value="NZ_JAATEO010000018.1"/>
</dbReference>
<dbReference type="EMBL" id="JAATEO010000018">
    <property type="protein sequence ID" value="NJP33712.1"/>
    <property type="molecule type" value="Genomic_DNA"/>
</dbReference>
<feature type="compositionally biased region" description="Basic and acidic residues" evidence="1">
    <location>
        <begin position="71"/>
        <end position="85"/>
    </location>
</feature>
<dbReference type="Proteomes" id="UP000783871">
    <property type="component" value="Unassembled WGS sequence"/>
</dbReference>
<protein>
    <submittedName>
        <fullName evidence="2">Uncharacterized protein</fullName>
    </submittedName>
</protein>
<accession>A0ABX0Z8Z9</accession>
<feature type="region of interest" description="Disordered" evidence="1">
    <location>
        <begin position="71"/>
        <end position="93"/>
    </location>
</feature>
<gene>
    <name evidence="2" type="ORF">HCJ94_17410</name>
</gene>
<comment type="caution">
    <text evidence="2">The sequence shown here is derived from an EMBL/GenBank/DDBJ whole genome shotgun (WGS) entry which is preliminary data.</text>
</comment>
<proteinExistence type="predicted"/>